<dbReference type="InterPro" id="IPR025198">
    <property type="entry name" value="PPK_N_dom"/>
</dbReference>
<dbReference type="InterPro" id="IPR041108">
    <property type="entry name" value="PP_kinase_C_1"/>
</dbReference>
<dbReference type="Pfam" id="PF17941">
    <property type="entry name" value="PP_kinase_C_1"/>
    <property type="match status" value="1"/>
</dbReference>
<dbReference type="NCBIfam" id="TIGR03705">
    <property type="entry name" value="poly_P_kin"/>
    <property type="match status" value="1"/>
</dbReference>
<gene>
    <name evidence="15" type="primary">ppk1</name>
    <name evidence="8" type="synonym">ppk</name>
    <name evidence="15" type="ORF">EHQ30_08590</name>
</gene>
<dbReference type="SUPFAM" id="SSF143724">
    <property type="entry name" value="PHP14-like"/>
    <property type="match status" value="1"/>
</dbReference>
<name>A0A2M9Y503_9LEPT</name>
<keyword evidence="5 8" id="KW-0418">Kinase</keyword>
<dbReference type="CDD" id="cd09165">
    <property type="entry name" value="PLDc_PaPPK1_C1_like"/>
    <property type="match status" value="1"/>
</dbReference>
<keyword evidence="6 8" id="KW-0067">ATP-binding</keyword>
<reference evidence="15" key="1">
    <citation type="journal article" date="2019" name="PLoS Negl. Trop. Dis.">
        <title>Revisiting the worldwide diversity of Leptospira species in the environment.</title>
        <authorList>
            <person name="Vincent A.T."/>
            <person name="Schiettekatte O."/>
            <person name="Bourhy P."/>
            <person name="Veyrier F.J."/>
            <person name="Picardeau M."/>
        </authorList>
    </citation>
    <scope>NUCLEOTIDE SEQUENCE [LARGE SCALE GENOMIC DNA]</scope>
    <source>
        <strain evidence="15">201800277</strain>
    </source>
</reference>
<dbReference type="GO" id="GO:0005524">
    <property type="term" value="F:ATP binding"/>
    <property type="evidence" value="ECO:0007669"/>
    <property type="project" value="UniProtKB-KW"/>
</dbReference>
<evidence type="ECO:0000256" key="9">
    <source>
        <dbReference type="RuleBase" id="RU003800"/>
    </source>
</evidence>
<dbReference type="Pfam" id="PF13089">
    <property type="entry name" value="PP_kinase_N"/>
    <property type="match status" value="1"/>
</dbReference>
<evidence type="ECO:0000256" key="8">
    <source>
        <dbReference type="HAMAP-Rule" id="MF_00347"/>
    </source>
</evidence>
<dbReference type="Proteomes" id="UP000297891">
    <property type="component" value="Unassembled WGS sequence"/>
</dbReference>
<feature type="compositionally biased region" description="Polar residues" evidence="10">
    <location>
        <begin position="705"/>
        <end position="714"/>
    </location>
</feature>
<comment type="caution">
    <text evidence="15">The sequence shown here is derived from an EMBL/GenBank/DDBJ whole genome shotgun (WGS) entry which is preliminary data.</text>
</comment>
<dbReference type="EC" id="2.7.4.1" evidence="8 9"/>
<evidence type="ECO:0000256" key="1">
    <source>
        <dbReference type="ARBA" id="ARBA00022553"/>
    </source>
</evidence>
<dbReference type="Gene3D" id="3.30.1840.10">
    <property type="entry name" value="Polyphosphate kinase middle domain"/>
    <property type="match status" value="1"/>
</dbReference>
<dbReference type="NCBIfam" id="NF003917">
    <property type="entry name" value="PRK05443.1-1"/>
    <property type="match status" value="1"/>
</dbReference>
<comment type="similarity">
    <text evidence="8 9">Belongs to the polyphosphate kinase 1 (PPK1) family.</text>
</comment>
<dbReference type="GO" id="GO:0008976">
    <property type="term" value="F:polyphosphate kinase activity"/>
    <property type="evidence" value="ECO:0007669"/>
    <property type="project" value="UniProtKB-UniRule"/>
</dbReference>
<accession>A0A2M9Y503</accession>
<feature type="domain" description="Polyphosphate kinase C-terminal" evidence="13">
    <location>
        <begin position="538"/>
        <end position="708"/>
    </location>
</feature>
<organism evidence="15 16">
    <name type="scientific">Leptospira brenneri</name>
    <dbReference type="NCBI Taxonomy" id="2023182"/>
    <lineage>
        <taxon>Bacteria</taxon>
        <taxon>Pseudomonadati</taxon>
        <taxon>Spirochaetota</taxon>
        <taxon>Spirochaetia</taxon>
        <taxon>Leptospirales</taxon>
        <taxon>Leptospiraceae</taxon>
        <taxon>Leptospira</taxon>
    </lineage>
</organism>
<evidence type="ECO:0000259" key="11">
    <source>
        <dbReference type="Pfam" id="PF02503"/>
    </source>
</evidence>
<dbReference type="Pfam" id="PF02503">
    <property type="entry name" value="PP_kinase"/>
    <property type="match status" value="1"/>
</dbReference>
<dbReference type="InterPro" id="IPR036832">
    <property type="entry name" value="PPK_N_dom_sf"/>
</dbReference>
<keyword evidence="7 8" id="KW-0460">Magnesium</keyword>
<dbReference type="EMBL" id="RQFP01000001">
    <property type="protein sequence ID" value="TGK96640.1"/>
    <property type="molecule type" value="Genomic_DNA"/>
</dbReference>
<dbReference type="OrthoDB" id="9761456at2"/>
<dbReference type="PANTHER" id="PTHR30218:SF0">
    <property type="entry name" value="POLYPHOSPHATE KINASE"/>
    <property type="match status" value="1"/>
</dbReference>
<dbReference type="GO" id="GO:0046872">
    <property type="term" value="F:metal ion binding"/>
    <property type="evidence" value="ECO:0007669"/>
    <property type="project" value="UniProtKB-KW"/>
</dbReference>
<feature type="region of interest" description="Disordered" evidence="10">
    <location>
        <begin position="690"/>
        <end position="714"/>
    </location>
</feature>
<dbReference type="NCBIfam" id="NF003918">
    <property type="entry name" value="PRK05443.1-2"/>
    <property type="match status" value="1"/>
</dbReference>
<dbReference type="NCBIfam" id="NF003921">
    <property type="entry name" value="PRK05443.2-2"/>
    <property type="match status" value="1"/>
</dbReference>
<evidence type="ECO:0000256" key="2">
    <source>
        <dbReference type="ARBA" id="ARBA00022679"/>
    </source>
</evidence>
<keyword evidence="2 8" id="KW-0808">Transferase</keyword>
<dbReference type="GO" id="GO:0009358">
    <property type="term" value="C:polyphosphate kinase complex"/>
    <property type="evidence" value="ECO:0007669"/>
    <property type="project" value="InterPro"/>
</dbReference>
<dbReference type="InterPro" id="IPR036830">
    <property type="entry name" value="PP_kinase_middle_dom_sf"/>
</dbReference>
<feature type="binding site" evidence="8">
    <location>
        <position position="77"/>
    </location>
    <ligand>
        <name>ATP</name>
        <dbReference type="ChEBI" id="CHEBI:30616"/>
    </ligand>
</feature>
<evidence type="ECO:0000259" key="12">
    <source>
        <dbReference type="Pfam" id="PF13089"/>
    </source>
</evidence>
<evidence type="ECO:0000259" key="14">
    <source>
        <dbReference type="Pfam" id="PF17941"/>
    </source>
</evidence>
<dbReference type="FunFam" id="3.30.870.10:FF:000001">
    <property type="entry name" value="Polyphosphate kinase"/>
    <property type="match status" value="1"/>
</dbReference>
<feature type="binding site" evidence="8">
    <location>
        <position position="438"/>
    </location>
    <ligand>
        <name>Mg(2+)</name>
        <dbReference type="ChEBI" id="CHEBI:18420"/>
    </ligand>
</feature>
<keyword evidence="16" id="KW-1185">Reference proteome</keyword>
<dbReference type="AlphaFoldDB" id="A0A2M9Y503"/>
<protein>
    <recommendedName>
        <fullName evidence="8 9">Polyphosphate kinase</fullName>
        <ecNumber evidence="8 9">2.7.4.1</ecNumber>
    </recommendedName>
    <alternativeName>
        <fullName evidence="8">ATP-polyphosphate phosphotransferase</fullName>
    </alternativeName>
    <alternativeName>
        <fullName evidence="8">Polyphosphoric acid kinase</fullName>
    </alternativeName>
</protein>
<evidence type="ECO:0000313" key="15">
    <source>
        <dbReference type="EMBL" id="TGK96640.1"/>
    </source>
</evidence>
<comment type="catalytic activity">
    <reaction evidence="8 9">
        <text>[phosphate](n) + ATP = [phosphate](n+1) + ADP</text>
        <dbReference type="Rhea" id="RHEA:19573"/>
        <dbReference type="Rhea" id="RHEA-COMP:9859"/>
        <dbReference type="Rhea" id="RHEA-COMP:14280"/>
        <dbReference type="ChEBI" id="CHEBI:16838"/>
        <dbReference type="ChEBI" id="CHEBI:30616"/>
        <dbReference type="ChEBI" id="CHEBI:456216"/>
        <dbReference type="EC" id="2.7.4.1"/>
    </reaction>
</comment>
<feature type="binding site" evidence="8">
    <location>
        <position position="625"/>
    </location>
    <ligand>
        <name>ATP</name>
        <dbReference type="ChEBI" id="CHEBI:30616"/>
    </ligand>
</feature>
<comment type="cofactor">
    <cofactor evidence="8">
        <name>Mg(2+)</name>
        <dbReference type="ChEBI" id="CHEBI:18420"/>
    </cofactor>
</comment>
<dbReference type="Gene3D" id="3.30.870.10">
    <property type="entry name" value="Endonuclease Chain A"/>
    <property type="match status" value="2"/>
</dbReference>
<keyword evidence="4 8" id="KW-0547">Nucleotide-binding</keyword>
<dbReference type="InterPro" id="IPR024953">
    <property type="entry name" value="PP_kinase_middle"/>
</dbReference>
<evidence type="ECO:0000256" key="5">
    <source>
        <dbReference type="ARBA" id="ARBA00022777"/>
    </source>
</evidence>
<evidence type="ECO:0000313" key="16">
    <source>
        <dbReference type="Proteomes" id="UP000297891"/>
    </source>
</evidence>
<comment type="PTM">
    <text evidence="8 9">An intermediate of this reaction is the autophosphorylated ppk in which a phosphate is covalently linked to a histidine residue through a N-P bond.</text>
</comment>
<dbReference type="InterPro" id="IPR025200">
    <property type="entry name" value="PPK_C_dom2"/>
</dbReference>
<feature type="binding site" evidence="8">
    <location>
        <position position="501"/>
    </location>
    <ligand>
        <name>ATP</name>
        <dbReference type="ChEBI" id="CHEBI:30616"/>
    </ligand>
</feature>
<dbReference type="Gene3D" id="1.20.58.310">
    <property type="entry name" value="Polyphosphate kinase N-terminal domain"/>
    <property type="match status" value="1"/>
</dbReference>
<sequence>MSSNSTKGLGIYRIFSFPNPRIMTASPTEKIELGNQNIFFDRELSWVDFNHRVLEESFDKENPLLERLKFLCITESNLDEFFMVRVAGLLNLKNAGIEERSLNGKRTSETIAELYSKVGQFVKRQYESLDEILIELKENKIVVVQDPSELAGDDIQFVKNYYKREVSSILTPLAIDPSHPFPHILNRTLNLGITLYSDDDKNKAKELFAIVQVPSVLPRFLQLPPNKETDVRRYFPLEEIIKLHLGDLFYGMNVKQIHTFKIVRDADISINEEQNIGDLLTTMKNELKNRMWGDAVRLDVHSGAGHIKELLRGLLELEEYQVMEIPTLLSLNDMMFFQGLEKTSHLKYSYPVPKSGFAAKKSESIFSEIRKNDHLLHHPYESFKSIEDMLKIASQDPKVLAIKMTLYRTSGDSPIIQYLGEAAENGKQVTVLVELKARFDEERNIRWAKKLEDSGVHVVYGVVGLKIHCKMLLIVRREDDKLNRYVHLGTGNYNSTTARFYTDLSLFTANPEITEDVAILFNTITSSGKMPRLSKIYAAPTFLKEEFLHLIQRETDNAKNGKQARVIFKMNSLVDPDVILKLYEASQAGVKIDLIIRGICCLRPGIPGVSDRISVRSIVGRYLEHSRIYSFENGGKPEVYLASADCMPRNFLRRIEVMFPILQDKHKKRIAKILELLLRDNTQARALESDGSYTRLTPGDDDPAVNSQIDMADI</sequence>
<dbReference type="PANTHER" id="PTHR30218">
    <property type="entry name" value="POLYPHOSPHATE KINASE"/>
    <property type="match status" value="1"/>
</dbReference>
<feature type="active site" description="Phosphohistidine intermediate" evidence="8">
    <location>
        <position position="468"/>
    </location>
</feature>
<dbReference type="SUPFAM" id="SSF140356">
    <property type="entry name" value="PPK N-terminal domain-like"/>
    <property type="match status" value="1"/>
</dbReference>
<evidence type="ECO:0000256" key="10">
    <source>
        <dbReference type="SAM" id="MobiDB-lite"/>
    </source>
</evidence>
<dbReference type="GO" id="GO:0006799">
    <property type="term" value="P:polyphosphate biosynthetic process"/>
    <property type="evidence" value="ECO:0007669"/>
    <property type="project" value="UniProtKB-UniRule"/>
</dbReference>
<evidence type="ECO:0000256" key="7">
    <source>
        <dbReference type="ARBA" id="ARBA00022842"/>
    </source>
</evidence>
<dbReference type="PIRSF" id="PIRSF015589">
    <property type="entry name" value="PP_kinase"/>
    <property type="match status" value="1"/>
</dbReference>
<dbReference type="Pfam" id="PF13090">
    <property type="entry name" value="PP_kinase_C"/>
    <property type="match status" value="1"/>
</dbReference>
<feature type="domain" description="Polyphosphate kinase N-terminal" evidence="12">
    <location>
        <begin position="39"/>
        <end position="143"/>
    </location>
</feature>
<dbReference type="HAMAP" id="MF_00347">
    <property type="entry name" value="Polyphosphate_kinase"/>
    <property type="match status" value="1"/>
</dbReference>
<dbReference type="InterPro" id="IPR003414">
    <property type="entry name" value="PP_kinase"/>
</dbReference>
<dbReference type="CDD" id="cd09168">
    <property type="entry name" value="PLDc_PaPPK1_C2_like"/>
    <property type="match status" value="1"/>
</dbReference>
<evidence type="ECO:0000259" key="13">
    <source>
        <dbReference type="Pfam" id="PF13090"/>
    </source>
</evidence>
<proteinExistence type="inferred from homology"/>
<evidence type="ECO:0000256" key="3">
    <source>
        <dbReference type="ARBA" id="ARBA00022723"/>
    </source>
</evidence>
<comment type="function">
    <text evidence="8 9">Catalyzes the reversible transfer of the terminal phosphate of ATP to form a long-chain polyphosphate (polyP).</text>
</comment>
<feature type="binding site" evidence="8">
    <location>
        <position position="408"/>
    </location>
    <ligand>
        <name>Mg(2+)</name>
        <dbReference type="ChEBI" id="CHEBI:18420"/>
    </ligand>
</feature>
<feature type="binding site" evidence="8">
    <location>
        <position position="597"/>
    </location>
    <ligand>
        <name>ATP</name>
        <dbReference type="ChEBI" id="CHEBI:30616"/>
    </ligand>
</feature>
<evidence type="ECO:0000256" key="6">
    <source>
        <dbReference type="ARBA" id="ARBA00022840"/>
    </source>
</evidence>
<feature type="domain" description="Polyphosphate kinase middle" evidence="11">
    <location>
        <begin position="156"/>
        <end position="336"/>
    </location>
</feature>
<feature type="domain" description="Polyphosphate kinase C-terminal" evidence="14">
    <location>
        <begin position="364"/>
        <end position="527"/>
    </location>
</feature>
<keyword evidence="1 8" id="KW-0597">Phosphoprotein</keyword>
<dbReference type="SUPFAM" id="SSF56024">
    <property type="entry name" value="Phospholipase D/nuclease"/>
    <property type="match status" value="2"/>
</dbReference>
<evidence type="ECO:0000256" key="4">
    <source>
        <dbReference type="ARBA" id="ARBA00022741"/>
    </source>
</evidence>
<dbReference type="RefSeq" id="WP_100789814.1">
    <property type="nucleotide sequence ID" value="NZ_NPDQ01000002.1"/>
</dbReference>
<keyword evidence="3 8" id="KW-0479">Metal-binding</keyword>